<dbReference type="EMBL" id="DYVY01000071">
    <property type="protein sequence ID" value="HJF94064.1"/>
    <property type="molecule type" value="Genomic_DNA"/>
</dbReference>
<accession>A0A921I190</accession>
<dbReference type="Proteomes" id="UP000769156">
    <property type="component" value="Unassembled WGS sequence"/>
</dbReference>
<dbReference type="AlphaFoldDB" id="A0A921I190"/>
<protein>
    <submittedName>
        <fullName evidence="2">Pilus assembly protein</fullName>
    </submittedName>
</protein>
<sequence length="304" mass="33633">MVLPYNKLNILPYVNIFYRKVFRFFRRASLCIPGCVIRPAGHFSHGSVSGIDAGSREKKGQRGSITVEAAFAMPLFFFAVLALCYMSEVMTIRTSIRSGLQHAGKIAAENAYERPVLLAGSIEEDLINAVGAERLDRSIVESGSSGVHCEKSYMSMNTGIMELRASYHVYLPLPVFGNVVVPMEESCRVKGWTGYERAGFLAEDEETVYITETGMVYHRDYHCNYLELSARMVPAEIVEGLRNESQGKYYPCERCAHKGTGSGVYITDYGDRYHTSLSCSGLKRTIYAVPLSEAVGKGACSKCG</sequence>
<evidence type="ECO:0000313" key="3">
    <source>
        <dbReference type="Proteomes" id="UP000769156"/>
    </source>
</evidence>
<keyword evidence="1" id="KW-1133">Transmembrane helix</keyword>
<organism evidence="2 3">
    <name type="scientific">Lachnoclostridium phocaeense</name>
    <dbReference type="NCBI Taxonomy" id="1871021"/>
    <lineage>
        <taxon>Bacteria</taxon>
        <taxon>Bacillati</taxon>
        <taxon>Bacillota</taxon>
        <taxon>Clostridia</taxon>
        <taxon>Lachnospirales</taxon>
        <taxon>Lachnospiraceae</taxon>
    </lineage>
</organism>
<gene>
    <name evidence="2" type="ORF">K8V82_04655</name>
</gene>
<keyword evidence="1" id="KW-0472">Membrane</keyword>
<reference evidence="2" key="2">
    <citation type="submission" date="2021-09" db="EMBL/GenBank/DDBJ databases">
        <authorList>
            <person name="Gilroy R."/>
        </authorList>
    </citation>
    <scope>NUCLEOTIDE SEQUENCE</scope>
    <source>
        <strain evidence="2">ChiSjej5B23-16112</strain>
    </source>
</reference>
<evidence type="ECO:0000256" key="1">
    <source>
        <dbReference type="SAM" id="Phobius"/>
    </source>
</evidence>
<comment type="caution">
    <text evidence="2">The sequence shown here is derived from an EMBL/GenBank/DDBJ whole genome shotgun (WGS) entry which is preliminary data.</text>
</comment>
<proteinExistence type="predicted"/>
<keyword evidence="1" id="KW-0812">Transmembrane</keyword>
<feature type="transmembrane region" description="Helical" evidence="1">
    <location>
        <begin position="69"/>
        <end position="87"/>
    </location>
</feature>
<evidence type="ECO:0000313" key="2">
    <source>
        <dbReference type="EMBL" id="HJF94064.1"/>
    </source>
</evidence>
<name>A0A921I190_9FIRM</name>
<reference evidence="2" key="1">
    <citation type="journal article" date="2021" name="PeerJ">
        <title>Extensive microbial diversity within the chicken gut microbiome revealed by metagenomics and culture.</title>
        <authorList>
            <person name="Gilroy R."/>
            <person name="Ravi A."/>
            <person name="Getino M."/>
            <person name="Pursley I."/>
            <person name="Horton D.L."/>
            <person name="Alikhan N.F."/>
            <person name="Baker D."/>
            <person name="Gharbi K."/>
            <person name="Hall N."/>
            <person name="Watson M."/>
            <person name="Adriaenssens E.M."/>
            <person name="Foster-Nyarko E."/>
            <person name="Jarju S."/>
            <person name="Secka A."/>
            <person name="Antonio M."/>
            <person name="Oren A."/>
            <person name="Chaudhuri R.R."/>
            <person name="La Ragione R."/>
            <person name="Hildebrand F."/>
            <person name="Pallen M.J."/>
        </authorList>
    </citation>
    <scope>NUCLEOTIDE SEQUENCE</scope>
    <source>
        <strain evidence="2">ChiSjej5B23-16112</strain>
    </source>
</reference>